<reference evidence="5" key="1">
    <citation type="submission" date="2022-11" db="EMBL/GenBank/DDBJ databases">
        <title>Marilongibacter aestuarii gen. nov., sp. nov., isolated from tidal flat sediment.</title>
        <authorList>
            <person name="Jiayan W."/>
        </authorList>
    </citation>
    <scope>NUCLEOTIDE SEQUENCE</scope>
    <source>
        <strain evidence="5">Z1-6</strain>
    </source>
</reference>
<dbReference type="GO" id="GO:0016301">
    <property type="term" value="F:kinase activity"/>
    <property type="evidence" value="ECO:0007669"/>
    <property type="project" value="UniProtKB-KW"/>
</dbReference>
<evidence type="ECO:0000256" key="1">
    <source>
        <dbReference type="ARBA" id="ARBA00010688"/>
    </source>
</evidence>
<comment type="caution">
    <text evidence="5">The sequence shown here is derived from an EMBL/GenBank/DDBJ whole genome shotgun (WGS) entry which is preliminary data.</text>
</comment>
<dbReference type="InterPro" id="IPR052700">
    <property type="entry name" value="Carb_kinase_PfkB-like"/>
</dbReference>
<dbReference type="PANTHER" id="PTHR43320:SF3">
    <property type="entry name" value="CARBOHYDRATE KINASE PFKB DOMAIN-CONTAINING PROTEIN"/>
    <property type="match status" value="1"/>
</dbReference>
<evidence type="ECO:0000256" key="2">
    <source>
        <dbReference type="ARBA" id="ARBA00022679"/>
    </source>
</evidence>
<dbReference type="InterPro" id="IPR029056">
    <property type="entry name" value="Ribokinase-like"/>
</dbReference>
<dbReference type="EMBL" id="JAPOHD010000028">
    <property type="protein sequence ID" value="MCY1721654.1"/>
    <property type="molecule type" value="Genomic_DNA"/>
</dbReference>
<dbReference type="Gene3D" id="3.30.1110.10">
    <property type="match status" value="1"/>
</dbReference>
<protein>
    <submittedName>
        <fullName evidence="5">Adenosine kinase</fullName>
    </submittedName>
</protein>
<accession>A0A9X3F6V2</accession>
<dbReference type="CDD" id="cd01168">
    <property type="entry name" value="adenosine_kinase"/>
    <property type="match status" value="1"/>
</dbReference>
<dbReference type="Proteomes" id="UP001145087">
    <property type="component" value="Unassembled WGS sequence"/>
</dbReference>
<sequence>MTKQNNPAVLGVGNALVDVISVLKDDSVLDQFGLPRGSMTLVDAAQSKVIYDATYSKESELATGGSVANTMRSMANLGGNAGYVGKIGNDELGELFKNDFERAGVKTQLLYSKSDTGRVMGLVSPDSERTMATYLGAAAEMVPAEFTPNIFEGFEYVYIEGYLVFNQDLIAACAKAAKTAGVKIAIDLSSFNVVEANLDFLKNLIKNYVDIVFANEEEAKSFTGLEPEEALYEISKDCEITIVKVGKSGSMIKQGDEVIKVGIIPAKALDTTGAGDAYAAGFFYGLTMGYNLQVCGRIAALVSGKVVEVMGPNLPESQWVEVKNEIEKILAESN</sequence>
<evidence type="ECO:0000313" key="5">
    <source>
        <dbReference type="EMBL" id="MCY1721654.1"/>
    </source>
</evidence>
<feature type="domain" description="Carbohydrate kinase PfkB" evidence="4">
    <location>
        <begin position="57"/>
        <end position="315"/>
    </location>
</feature>
<comment type="similarity">
    <text evidence="1">Belongs to the carbohydrate kinase PfkB family.</text>
</comment>
<keyword evidence="2" id="KW-0808">Transferase</keyword>
<name>A0A9X3F6V2_9BACT</name>
<gene>
    <name evidence="5" type="ORF">OU798_14965</name>
</gene>
<dbReference type="RefSeq" id="WP_343333984.1">
    <property type="nucleotide sequence ID" value="NZ_JAPOHD010000028.1"/>
</dbReference>
<evidence type="ECO:0000259" key="4">
    <source>
        <dbReference type="Pfam" id="PF00294"/>
    </source>
</evidence>
<dbReference type="InterPro" id="IPR011611">
    <property type="entry name" value="PfkB_dom"/>
</dbReference>
<keyword evidence="3 5" id="KW-0418">Kinase</keyword>
<dbReference type="PANTHER" id="PTHR43320">
    <property type="entry name" value="SUGAR KINASE"/>
    <property type="match status" value="1"/>
</dbReference>
<dbReference type="Pfam" id="PF00294">
    <property type="entry name" value="PfkB"/>
    <property type="match status" value="1"/>
</dbReference>
<dbReference type="SUPFAM" id="SSF53613">
    <property type="entry name" value="Ribokinase-like"/>
    <property type="match status" value="1"/>
</dbReference>
<organism evidence="5 6">
    <name type="scientific">Draconibacterium aestuarii</name>
    <dbReference type="NCBI Taxonomy" id="2998507"/>
    <lineage>
        <taxon>Bacteria</taxon>
        <taxon>Pseudomonadati</taxon>
        <taxon>Bacteroidota</taxon>
        <taxon>Bacteroidia</taxon>
        <taxon>Marinilabiliales</taxon>
        <taxon>Prolixibacteraceae</taxon>
        <taxon>Draconibacterium</taxon>
    </lineage>
</organism>
<dbReference type="Gene3D" id="3.40.1190.20">
    <property type="match status" value="1"/>
</dbReference>
<keyword evidence="6" id="KW-1185">Reference proteome</keyword>
<evidence type="ECO:0000256" key="3">
    <source>
        <dbReference type="ARBA" id="ARBA00022777"/>
    </source>
</evidence>
<evidence type="ECO:0000313" key="6">
    <source>
        <dbReference type="Proteomes" id="UP001145087"/>
    </source>
</evidence>
<proteinExistence type="inferred from homology"/>
<dbReference type="AlphaFoldDB" id="A0A9X3F6V2"/>